<dbReference type="SUPFAM" id="SSF53756">
    <property type="entry name" value="UDP-Glycosyltransferase/glycogen phosphorylase"/>
    <property type="match status" value="1"/>
</dbReference>
<proteinExistence type="predicted"/>
<dbReference type="CDD" id="cd03801">
    <property type="entry name" value="GT4_PimA-like"/>
    <property type="match status" value="1"/>
</dbReference>
<protein>
    <recommendedName>
        <fullName evidence="1">Glycosyl transferase family 1 domain-containing protein</fullName>
    </recommendedName>
</protein>
<reference evidence="2" key="1">
    <citation type="submission" date="2018-05" db="EMBL/GenBank/DDBJ databases">
        <authorList>
            <person name="Lanie J.A."/>
            <person name="Ng W.-L."/>
            <person name="Kazmierczak K.M."/>
            <person name="Andrzejewski T.M."/>
            <person name="Davidsen T.M."/>
            <person name="Wayne K.J."/>
            <person name="Tettelin H."/>
            <person name="Glass J.I."/>
            <person name="Rusch D."/>
            <person name="Podicherti R."/>
            <person name="Tsui H.-C.T."/>
            <person name="Winkler M.E."/>
        </authorList>
    </citation>
    <scope>NUCLEOTIDE SEQUENCE</scope>
</reference>
<dbReference type="Gene3D" id="3.40.50.2000">
    <property type="entry name" value="Glycogen Phosphorylase B"/>
    <property type="match status" value="2"/>
</dbReference>
<dbReference type="PANTHER" id="PTHR45947">
    <property type="entry name" value="SULFOQUINOVOSYL TRANSFERASE SQD2"/>
    <property type="match status" value="1"/>
</dbReference>
<dbReference type="InterPro" id="IPR050194">
    <property type="entry name" value="Glycosyltransferase_grp1"/>
</dbReference>
<organism evidence="2">
    <name type="scientific">marine metagenome</name>
    <dbReference type="NCBI Taxonomy" id="408172"/>
    <lineage>
        <taxon>unclassified sequences</taxon>
        <taxon>metagenomes</taxon>
        <taxon>ecological metagenomes</taxon>
    </lineage>
</organism>
<dbReference type="Pfam" id="PF00534">
    <property type="entry name" value="Glycos_transf_1"/>
    <property type="match status" value="1"/>
</dbReference>
<dbReference type="PANTHER" id="PTHR45947:SF3">
    <property type="entry name" value="SULFOQUINOVOSYL TRANSFERASE SQD2"/>
    <property type="match status" value="1"/>
</dbReference>
<name>A0A382GKI7_9ZZZZ</name>
<sequence>MSRITIVTSHPTLSQGGHLVITQALERALREAGHEAAVLYTPEARFGALASAYWTTWRADVCQVHSGRSVDQVISLRFPSYAVRHVQHTCWLNHRMREYYDRWEPFKRSLSYRNVIKESARRQVVHACDRYLLTRQVDRMFAQSKTIQRRLAKWGGVSSKVLYPPPPQRQYRSDSYENYLFVVSRLTPLKRIGLILESLNQPETAGVRCLIAGDGEERDALQMRIEQLGMTDRVKLLGRLSETELLGHLSRCRAVCFPPLAEDYGFVTVEAFASRKAIVTCFDSGGPAELVEHGVNGLVCSPTAAALAIGIQTLMDDRNLAERYGSAGHDVAKALNWEEVVARLVVS</sequence>
<gene>
    <name evidence="2" type="ORF">METZ01_LOCUS228333</name>
</gene>
<dbReference type="AlphaFoldDB" id="A0A382GKI7"/>
<evidence type="ECO:0000313" key="2">
    <source>
        <dbReference type="EMBL" id="SVB75479.1"/>
    </source>
</evidence>
<dbReference type="InterPro" id="IPR001296">
    <property type="entry name" value="Glyco_trans_1"/>
</dbReference>
<evidence type="ECO:0000259" key="1">
    <source>
        <dbReference type="Pfam" id="PF00534"/>
    </source>
</evidence>
<accession>A0A382GKI7</accession>
<dbReference type="EMBL" id="UINC01055978">
    <property type="protein sequence ID" value="SVB75479.1"/>
    <property type="molecule type" value="Genomic_DNA"/>
</dbReference>
<dbReference type="GO" id="GO:0016757">
    <property type="term" value="F:glycosyltransferase activity"/>
    <property type="evidence" value="ECO:0007669"/>
    <property type="project" value="InterPro"/>
</dbReference>
<feature type="domain" description="Glycosyl transferase family 1" evidence="1">
    <location>
        <begin position="170"/>
        <end position="328"/>
    </location>
</feature>